<reference evidence="2 3" key="1">
    <citation type="submission" date="2021-03" db="EMBL/GenBank/DDBJ databases">
        <title>Oceanisphaera sp. nov., isolated from the intestine.</title>
        <authorList>
            <person name="Zhao L.-H."/>
            <person name="Shi L.-F."/>
        </authorList>
    </citation>
    <scope>NUCLEOTIDE SEQUENCE [LARGE SCALE GENOMIC DNA]</scope>
    <source>
        <strain evidence="2 3">DM8</strain>
    </source>
</reference>
<keyword evidence="1" id="KW-0812">Transmembrane</keyword>
<gene>
    <name evidence="2" type="ORF">J3U76_13970</name>
</gene>
<evidence type="ECO:0000313" key="3">
    <source>
        <dbReference type="Proteomes" id="UP000664882"/>
    </source>
</evidence>
<dbReference type="RefSeq" id="WP_208006587.1">
    <property type="nucleotide sequence ID" value="NZ_JAGDFX010000023.1"/>
</dbReference>
<evidence type="ECO:0000256" key="1">
    <source>
        <dbReference type="SAM" id="Phobius"/>
    </source>
</evidence>
<name>A0ABS3NJF9_9GAMM</name>
<feature type="transmembrane region" description="Helical" evidence="1">
    <location>
        <begin position="64"/>
        <end position="85"/>
    </location>
</feature>
<dbReference type="Proteomes" id="UP000664882">
    <property type="component" value="Unassembled WGS sequence"/>
</dbReference>
<evidence type="ECO:0000313" key="2">
    <source>
        <dbReference type="EMBL" id="MBO1520717.1"/>
    </source>
</evidence>
<proteinExistence type="predicted"/>
<organism evidence="2 3">
    <name type="scientific">Oceanisphaera pacifica</name>
    <dbReference type="NCBI Taxonomy" id="2818389"/>
    <lineage>
        <taxon>Bacteria</taxon>
        <taxon>Pseudomonadati</taxon>
        <taxon>Pseudomonadota</taxon>
        <taxon>Gammaproteobacteria</taxon>
        <taxon>Aeromonadales</taxon>
        <taxon>Aeromonadaceae</taxon>
        <taxon>Oceanisphaera</taxon>
    </lineage>
</organism>
<protein>
    <submittedName>
        <fullName evidence="2">Uncharacterized protein</fullName>
    </submittedName>
</protein>
<sequence>MKPALYQLLIVILVFAALALAIPPIPSIEVGHGYDAFPNPSLFIGLVLIALSAFVSIKTLNSPKFFWGISGVGYVLFSLAIHARVWW</sequence>
<keyword evidence="1" id="KW-1133">Transmembrane helix</keyword>
<comment type="caution">
    <text evidence="2">The sequence shown here is derived from an EMBL/GenBank/DDBJ whole genome shotgun (WGS) entry which is preliminary data.</text>
</comment>
<keyword evidence="1" id="KW-0472">Membrane</keyword>
<keyword evidence="3" id="KW-1185">Reference proteome</keyword>
<feature type="transmembrane region" description="Helical" evidence="1">
    <location>
        <begin position="37"/>
        <end position="57"/>
    </location>
</feature>
<dbReference type="EMBL" id="JAGDFX010000023">
    <property type="protein sequence ID" value="MBO1520717.1"/>
    <property type="molecule type" value="Genomic_DNA"/>
</dbReference>
<accession>A0ABS3NJF9</accession>